<feature type="transmembrane region" description="Helical" evidence="1">
    <location>
        <begin position="189"/>
        <end position="212"/>
    </location>
</feature>
<keyword evidence="3" id="KW-1185">Reference proteome</keyword>
<sequence>MGQPLGSRNVSPNSTLNINYTGAQIVNLAAAVTLFAVLGVLCAKILAPIGFAFASAVALSVPLHYSKPALATFITSSSFIEACVRFIVGPSTTELVTAYIDAFSSTTTHFESHRSPIVTPASEPFVPVSLLLLRWALRFSVAELLWTSVEFRTFALIAGSIAVSIKLFFKPTIRPSTSTTVVLGSQKHTNLQLTAILISSLVVFPTIVTVYFTNALIHASPDILYSVVSFIANPAPSYIPDPHAIIPDFGARKLVFELGVPQIQSYLIDAIDSTLAISYPGKNISCVDGAQIALSWNNDESNQKFRAKFPQTIEAIELVKKGQKIKALIATGPAIAEIRWMGPDAFSFTISSTDSVYINSTISKQSLDPTNSIIQAITPILGDLAFFALVFFSTLWVLVDSELGVSGYASKLFGGNGAALGSALAKPLAASFKMNLHILVFRLSVIHLINLLILPASTRAFQATLPFIAGFTTFYPLIPPILALGIAPAIVLFVVFGAPFSAAAIIYVQCIWSPESNILQEFLGTDGIAVVDGFSAWLGWMAFGSPFGLIIGPWAVVAFRRVYRVLTSL</sequence>
<keyword evidence="1" id="KW-1133">Transmembrane helix</keyword>
<feature type="transmembrane region" description="Helical" evidence="1">
    <location>
        <begin position="380"/>
        <end position="399"/>
    </location>
</feature>
<feature type="transmembrane region" description="Helical" evidence="1">
    <location>
        <begin position="436"/>
        <end position="454"/>
    </location>
</feature>
<feature type="transmembrane region" description="Helical" evidence="1">
    <location>
        <begin position="460"/>
        <end position="478"/>
    </location>
</feature>
<protein>
    <submittedName>
        <fullName evidence="2">Uncharacterized protein</fullName>
    </submittedName>
</protein>
<reference evidence="2" key="1">
    <citation type="submission" date="2020-05" db="EMBL/GenBank/DDBJ databases">
        <title>Phylogenomic resolution of chytrid fungi.</title>
        <authorList>
            <person name="Stajich J.E."/>
            <person name="Amses K."/>
            <person name="Simmons R."/>
            <person name="Seto K."/>
            <person name="Myers J."/>
            <person name="Bonds A."/>
            <person name="Quandt C.A."/>
            <person name="Barry K."/>
            <person name="Liu P."/>
            <person name="Grigoriev I."/>
            <person name="Longcore J.E."/>
            <person name="James T.Y."/>
        </authorList>
    </citation>
    <scope>NUCLEOTIDE SEQUENCE</scope>
    <source>
        <strain evidence="2">JEL0513</strain>
    </source>
</reference>
<feature type="transmembrane region" description="Helical" evidence="1">
    <location>
        <begin position="490"/>
        <end position="514"/>
    </location>
</feature>
<dbReference type="Proteomes" id="UP001211907">
    <property type="component" value="Unassembled WGS sequence"/>
</dbReference>
<evidence type="ECO:0000256" key="1">
    <source>
        <dbReference type="SAM" id="Phobius"/>
    </source>
</evidence>
<organism evidence="2 3">
    <name type="scientific">Physocladia obscura</name>
    <dbReference type="NCBI Taxonomy" id="109957"/>
    <lineage>
        <taxon>Eukaryota</taxon>
        <taxon>Fungi</taxon>
        <taxon>Fungi incertae sedis</taxon>
        <taxon>Chytridiomycota</taxon>
        <taxon>Chytridiomycota incertae sedis</taxon>
        <taxon>Chytridiomycetes</taxon>
        <taxon>Chytridiales</taxon>
        <taxon>Chytriomycetaceae</taxon>
        <taxon>Physocladia</taxon>
    </lineage>
</organism>
<comment type="caution">
    <text evidence="2">The sequence shown here is derived from an EMBL/GenBank/DDBJ whole genome shotgun (WGS) entry which is preliminary data.</text>
</comment>
<evidence type="ECO:0000313" key="2">
    <source>
        <dbReference type="EMBL" id="KAJ3131108.1"/>
    </source>
</evidence>
<name>A0AAD5XIW3_9FUNG</name>
<accession>A0AAD5XIW3</accession>
<keyword evidence="1" id="KW-0812">Transmembrane</keyword>
<gene>
    <name evidence="2" type="ORF">HK100_006793</name>
</gene>
<feature type="transmembrane region" description="Helical" evidence="1">
    <location>
        <begin position="20"/>
        <end position="38"/>
    </location>
</feature>
<evidence type="ECO:0000313" key="3">
    <source>
        <dbReference type="Proteomes" id="UP001211907"/>
    </source>
</evidence>
<feature type="transmembrane region" description="Helical" evidence="1">
    <location>
        <begin position="534"/>
        <end position="559"/>
    </location>
</feature>
<dbReference type="EMBL" id="JADGJH010000317">
    <property type="protein sequence ID" value="KAJ3131108.1"/>
    <property type="molecule type" value="Genomic_DNA"/>
</dbReference>
<keyword evidence="1" id="KW-0472">Membrane</keyword>
<dbReference type="AlphaFoldDB" id="A0AAD5XIW3"/>
<proteinExistence type="predicted"/>